<organism evidence="1 2">
    <name type="scientific">Orchesella dallaii</name>
    <dbReference type="NCBI Taxonomy" id="48710"/>
    <lineage>
        <taxon>Eukaryota</taxon>
        <taxon>Metazoa</taxon>
        <taxon>Ecdysozoa</taxon>
        <taxon>Arthropoda</taxon>
        <taxon>Hexapoda</taxon>
        <taxon>Collembola</taxon>
        <taxon>Entomobryomorpha</taxon>
        <taxon>Entomobryoidea</taxon>
        <taxon>Orchesellidae</taxon>
        <taxon>Orchesellinae</taxon>
        <taxon>Orchesella</taxon>
    </lineage>
</organism>
<name>A0ABP1RXL5_9HEXA</name>
<sequence>MKREMKVVRFVLEKVFYPSHETDPQGQYLSSFATVHKTQLPNTKRESLAELFHISNNIHVRYIYYVYCVSVEKSKIFSKTHLFKLFFSTLSNSPCTSQEVVCTEKANVVNQFESQTGWSEQHQA</sequence>
<proteinExistence type="predicted"/>
<reference evidence="1 2" key="1">
    <citation type="submission" date="2024-08" db="EMBL/GenBank/DDBJ databases">
        <authorList>
            <person name="Cucini C."/>
            <person name="Frati F."/>
        </authorList>
    </citation>
    <scope>NUCLEOTIDE SEQUENCE [LARGE SCALE GENOMIC DNA]</scope>
</reference>
<protein>
    <submittedName>
        <fullName evidence="1">Uncharacterized protein</fullName>
    </submittedName>
</protein>
<dbReference type="Proteomes" id="UP001642540">
    <property type="component" value="Unassembled WGS sequence"/>
</dbReference>
<dbReference type="EMBL" id="CAXLJM020000122">
    <property type="protein sequence ID" value="CAL8138348.1"/>
    <property type="molecule type" value="Genomic_DNA"/>
</dbReference>
<evidence type="ECO:0000313" key="1">
    <source>
        <dbReference type="EMBL" id="CAL8138348.1"/>
    </source>
</evidence>
<evidence type="ECO:0000313" key="2">
    <source>
        <dbReference type="Proteomes" id="UP001642540"/>
    </source>
</evidence>
<keyword evidence="2" id="KW-1185">Reference proteome</keyword>
<gene>
    <name evidence="1" type="ORF">ODALV1_LOCUS27329</name>
</gene>
<comment type="caution">
    <text evidence="1">The sequence shown here is derived from an EMBL/GenBank/DDBJ whole genome shotgun (WGS) entry which is preliminary data.</text>
</comment>
<accession>A0ABP1RXL5</accession>